<evidence type="ECO:0000313" key="4">
    <source>
        <dbReference type="EMBL" id="AUW47419.1"/>
    </source>
</evidence>
<dbReference type="Proteomes" id="UP000238523">
    <property type="component" value="Plasmid pRLN3"/>
</dbReference>
<evidence type="ECO:0000256" key="2">
    <source>
        <dbReference type="ARBA" id="ARBA00023002"/>
    </source>
</evidence>
<gene>
    <name evidence="4" type="ORF">CUJ84_pRLN3000294</name>
</gene>
<feature type="domain" description="Aldehyde dehydrogenase" evidence="3">
    <location>
        <begin position="2"/>
        <end position="81"/>
    </location>
</feature>
<evidence type="ECO:0000259" key="3">
    <source>
        <dbReference type="Pfam" id="PF00171"/>
    </source>
</evidence>
<accession>A0A2K9ZGS3</accession>
<dbReference type="Pfam" id="PF00171">
    <property type="entry name" value="Aldedh"/>
    <property type="match status" value="1"/>
</dbReference>
<dbReference type="PANTHER" id="PTHR43353">
    <property type="entry name" value="SUCCINATE-SEMIALDEHYDE DEHYDROGENASE, MITOCHONDRIAL"/>
    <property type="match status" value="1"/>
</dbReference>
<evidence type="ECO:0000256" key="1">
    <source>
        <dbReference type="ARBA" id="ARBA00009986"/>
    </source>
</evidence>
<dbReference type="GO" id="GO:0009450">
    <property type="term" value="P:gamma-aminobutyric acid catabolic process"/>
    <property type="evidence" value="ECO:0007669"/>
    <property type="project" value="TreeGrafter"/>
</dbReference>
<dbReference type="SUPFAM" id="SSF53720">
    <property type="entry name" value="ALDH-like"/>
    <property type="match status" value="1"/>
</dbReference>
<protein>
    <recommendedName>
        <fullName evidence="3">Aldehyde dehydrogenase domain-containing protein</fullName>
    </recommendedName>
</protein>
<dbReference type="Gene3D" id="3.40.605.10">
    <property type="entry name" value="Aldehyde Dehydrogenase, Chain A, domain 1"/>
    <property type="match status" value="1"/>
</dbReference>
<keyword evidence="4" id="KW-0614">Plasmid</keyword>
<dbReference type="InterPro" id="IPR016162">
    <property type="entry name" value="Ald_DH_N"/>
</dbReference>
<keyword evidence="2" id="KW-0560">Oxidoreductase</keyword>
<dbReference type="InterPro" id="IPR050740">
    <property type="entry name" value="Aldehyde_DH_Superfamily"/>
</dbReference>
<reference evidence="4 5" key="1">
    <citation type="submission" date="2017-11" db="EMBL/GenBank/DDBJ databases">
        <title>Complete genome of Rhizobium leguminosarum Norway, an ineffective micro-symbiont.</title>
        <authorList>
            <person name="Hoffrichter A."/>
            <person name="Liang J."/>
            <person name="Brachmann A."/>
            <person name="Marin M."/>
        </authorList>
    </citation>
    <scope>NUCLEOTIDE SEQUENCE [LARGE SCALE GENOMIC DNA]</scope>
    <source>
        <strain evidence="4 5">Norway</strain>
        <plasmid evidence="5">Plasmid prln3</plasmid>
    </source>
</reference>
<proteinExistence type="inferred from homology"/>
<geneLocation type="plasmid" evidence="5">
    <name>prln3</name>
</geneLocation>
<dbReference type="InterPro" id="IPR016161">
    <property type="entry name" value="Ald_DH/histidinol_DH"/>
</dbReference>
<dbReference type="GO" id="GO:0004777">
    <property type="term" value="F:succinate-semialdehyde dehydrogenase (NAD+) activity"/>
    <property type="evidence" value="ECO:0007669"/>
    <property type="project" value="TreeGrafter"/>
</dbReference>
<evidence type="ECO:0000313" key="5">
    <source>
        <dbReference type="Proteomes" id="UP000238523"/>
    </source>
</evidence>
<dbReference type="PANTHER" id="PTHR43353:SF5">
    <property type="entry name" value="SUCCINATE-SEMIALDEHYDE DEHYDROGENASE, MITOCHONDRIAL"/>
    <property type="match status" value="1"/>
</dbReference>
<dbReference type="EMBL" id="CP025015">
    <property type="protein sequence ID" value="AUW47419.1"/>
    <property type="molecule type" value="Genomic_DNA"/>
</dbReference>
<organism evidence="4 5">
    <name type="scientific">Rhizobium leguminosarum</name>
    <dbReference type="NCBI Taxonomy" id="384"/>
    <lineage>
        <taxon>Bacteria</taxon>
        <taxon>Pseudomonadati</taxon>
        <taxon>Pseudomonadota</taxon>
        <taxon>Alphaproteobacteria</taxon>
        <taxon>Hyphomicrobiales</taxon>
        <taxon>Rhizobiaceae</taxon>
        <taxon>Rhizobium/Agrobacterium group</taxon>
        <taxon>Rhizobium</taxon>
    </lineage>
</organism>
<comment type="similarity">
    <text evidence="1">Belongs to the aldehyde dehydrogenase family.</text>
</comment>
<dbReference type="InterPro" id="IPR015590">
    <property type="entry name" value="Aldehyde_DH_dom"/>
</dbReference>
<name>A0A2K9ZGS3_RHILE</name>
<dbReference type="AlphaFoldDB" id="A0A2K9ZGS3"/>
<sequence length="82" mass="9109">MNADDIRFAIEKADASQEAWARLTARARSEVLWNWHRLIIGHGDDLGAILPAEMGKPLAEAKSEISHAAAYVQRNAEEANRI</sequence>